<evidence type="ECO:0000313" key="2">
    <source>
        <dbReference type="EMBL" id="HIT49522.1"/>
    </source>
</evidence>
<dbReference type="Proteomes" id="UP000886758">
    <property type="component" value="Unassembled WGS sequence"/>
</dbReference>
<dbReference type="PROSITE" id="PS51178">
    <property type="entry name" value="PASTA"/>
    <property type="match status" value="1"/>
</dbReference>
<accession>A0A9D1GPX5</accession>
<dbReference type="Gene3D" id="3.30.10.20">
    <property type="match status" value="1"/>
</dbReference>
<dbReference type="SUPFAM" id="SSF54184">
    <property type="entry name" value="Penicillin-binding protein 2x (pbp-2x), c-terminal domain"/>
    <property type="match status" value="1"/>
</dbReference>
<name>A0A9D1GPX5_9MOLU</name>
<reference evidence="2" key="1">
    <citation type="submission" date="2020-10" db="EMBL/GenBank/DDBJ databases">
        <authorList>
            <person name="Gilroy R."/>
        </authorList>
    </citation>
    <scope>NUCLEOTIDE SEQUENCE</scope>
    <source>
        <strain evidence="2">ChiW17-6978</strain>
    </source>
</reference>
<reference evidence="2" key="2">
    <citation type="journal article" date="2021" name="PeerJ">
        <title>Extensive microbial diversity within the chicken gut microbiome revealed by metagenomics and culture.</title>
        <authorList>
            <person name="Gilroy R."/>
            <person name="Ravi A."/>
            <person name="Getino M."/>
            <person name="Pursley I."/>
            <person name="Horton D.L."/>
            <person name="Alikhan N.F."/>
            <person name="Baker D."/>
            <person name="Gharbi K."/>
            <person name="Hall N."/>
            <person name="Watson M."/>
            <person name="Adriaenssens E.M."/>
            <person name="Foster-Nyarko E."/>
            <person name="Jarju S."/>
            <person name="Secka A."/>
            <person name="Antonio M."/>
            <person name="Oren A."/>
            <person name="Chaudhuri R.R."/>
            <person name="La Ragione R."/>
            <person name="Hildebrand F."/>
            <person name="Pallen M.J."/>
        </authorList>
    </citation>
    <scope>NUCLEOTIDE SEQUENCE</scope>
    <source>
        <strain evidence="2">ChiW17-6978</strain>
    </source>
</reference>
<gene>
    <name evidence="2" type="ORF">IAD46_00695</name>
</gene>
<comment type="caution">
    <text evidence="2">The sequence shown here is derived from an EMBL/GenBank/DDBJ whole genome shotgun (WGS) entry which is preliminary data.</text>
</comment>
<protein>
    <submittedName>
        <fullName evidence="2">PASTA domain-containing protein</fullName>
    </submittedName>
</protein>
<feature type="non-terminal residue" evidence="2">
    <location>
        <position position="1"/>
    </location>
</feature>
<feature type="domain" description="PASTA" evidence="1">
    <location>
        <begin position="1"/>
        <end position="36"/>
    </location>
</feature>
<proteinExistence type="predicted"/>
<dbReference type="InterPro" id="IPR005543">
    <property type="entry name" value="PASTA_dom"/>
</dbReference>
<dbReference type="AlphaFoldDB" id="A0A9D1GPX5"/>
<evidence type="ECO:0000313" key="3">
    <source>
        <dbReference type="Proteomes" id="UP000886758"/>
    </source>
</evidence>
<evidence type="ECO:0000259" key="1">
    <source>
        <dbReference type="PROSITE" id="PS51178"/>
    </source>
</evidence>
<dbReference type="Pfam" id="PF03793">
    <property type="entry name" value="PASTA"/>
    <property type="match status" value="1"/>
</dbReference>
<dbReference type="EMBL" id="DVLF01000025">
    <property type="protein sequence ID" value="HIT49522.1"/>
    <property type="molecule type" value="Genomic_DNA"/>
</dbReference>
<organism evidence="2 3">
    <name type="scientific">Candidatus Pelethenecus faecipullorum</name>
    <dbReference type="NCBI Taxonomy" id="2840900"/>
    <lineage>
        <taxon>Bacteria</taxon>
        <taxon>Bacillati</taxon>
        <taxon>Mycoplasmatota</taxon>
        <taxon>Mollicutes</taxon>
        <taxon>Candidatus Pelethenecus</taxon>
    </lineage>
</organism>
<sequence>SFYNFVFYGDGDTVIYQSPDAGEKVKEGDTVLLYLG</sequence>